<dbReference type="Proteomes" id="UP000037035">
    <property type="component" value="Unassembled WGS sequence"/>
</dbReference>
<sequence length="415" mass="46982">MIILILRINQCKIYINSKTLEENIGEYNKLERIELENNFSEDDDKNNNGVGKGEDESSILLLQVGVSLLCMATQITVMKPWILKTMLLQLPLGCCKLQQKGSLGSIISHQPTTYHYYEYFLPRSETQTWDTSACVLQHTNNGTDHSQSATKMSLALAFSLKSKRWIEITFDHRRKPSLRNSAFPENKTGMKLTKRECSADAETTTTEDLQNPTIGNIPLEFIDQRKSLRNNKSEKKNQTSSPGPINKHLITTEWVTIYCKKMDLNFICPRALKSSQKLFQELYHNQHGSSRPETDLYQSSRPPTSGRDGGNYFEDNGNGSEKGNGSVSPTQTQGNIFLDPSLSLEIYSCIDFHYLLSLSNLSVCLLAYSLKSADFLLPVSVFCIFYHKQKKSCPRKVKKKVLKGATILLVKLLQD</sequence>
<organism evidence="2 3">
    <name type="scientific">Puccinia sorghi</name>
    <dbReference type="NCBI Taxonomy" id="27349"/>
    <lineage>
        <taxon>Eukaryota</taxon>
        <taxon>Fungi</taxon>
        <taxon>Dikarya</taxon>
        <taxon>Basidiomycota</taxon>
        <taxon>Pucciniomycotina</taxon>
        <taxon>Pucciniomycetes</taxon>
        <taxon>Pucciniales</taxon>
        <taxon>Pucciniaceae</taxon>
        <taxon>Puccinia</taxon>
    </lineage>
</organism>
<keyword evidence="3" id="KW-1185">Reference proteome</keyword>
<protein>
    <submittedName>
        <fullName evidence="2">Uncharacterized protein</fullName>
    </submittedName>
</protein>
<feature type="compositionally biased region" description="Polar residues" evidence="1">
    <location>
        <begin position="287"/>
        <end position="303"/>
    </location>
</feature>
<gene>
    <name evidence="2" type="ORF">VP01_866g1</name>
</gene>
<feature type="compositionally biased region" description="Polar residues" evidence="1">
    <location>
        <begin position="317"/>
        <end position="330"/>
    </location>
</feature>
<evidence type="ECO:0000313" key="3">
    <source>
        <dbReference type="Proteomes" id="UP000037035"/>
    </source>
</evidence>
<feature type="region of interest" description="Disordered" evidence="1">
    <location>
        <begin position="287"/>
        <end position="330"/>
    </location>
</feature>
<feature type="region of interest" description="Disordered" evidence="1">
    <location>
        <begin position="193"/>
        <end position="216"/>
    </location>
</feature>
<comment type="caution">
    <text evidence="2">The sequence shown here is derived from an EMBL/GenBank/DDBJ whole genome shotgun (WGS) entry which is preliminary data.</text>
</comment>
<reference evidence="2 3" key="1">
    <citation type="submission" date="2015-08" db="EMBL/GenBank/DDBJ databases">
        <title>Next Generation Sequencing and Analysis of the Genome of Puccinia sorghi L Schw, the Causal Agent of Maize Common Rust.</title>
        <authorList>
            <person name="Rochi L."/>
            <person name="Burguener G."/>
            <person name="Darino M."/>
            <person name="Turjanski A."/>
            <person name="Kreff E."/>
            <person name="Dieguez M.J."/>
            <person name="Sacco F."/>
        </authorList>
    </citation>
    <scope>NUCLEOTIDE SEQUENCE [LARGE SCALE GENOMIC DNA]</scope>
    <source>
        <strain evidence="2 3">RO10H11247</strain>
    </source>
</reference>
<name>A0A0L6U8S1_9BASI</name>
<dbReference type="AlphaFoldDB" id="A0A0L6U8S1"/>
<evidence type="ECO:0000256" key="1">
    <source>
        <dbReference type="SAM" id="MobiDB-lite"/>
    </source>
</evidence>
<accession>A0A0L6U8S1</accession>
<proteinExistence type="predicted"/>
<evidence type="ECO:0000313" key="2">
    <source>
        <dbReference type="EMBL" id="KNZ44938.1"/>
    </source>
</evidence>
<feature type="compositionally biased region" description="Polar residues" evidence="1">
    <location>
        <begin position="201"/>
        <end position="214"/>
    </location>
</feature>
<dbReference type="VEuPathDB" id="FungiDB:VP01_866g1"/>
<dbReference type="EMBL" id="LAVV01014237">
    <property type="protein sequence ID" value="KNZ44938.1"/>
    <property type="molecule type" value="Genomic_DNA"/>
</dbReference>